<dbReference type="RefSeq" id="XP_003336232.1">
    <property type="nucleotide sequence ID" value="XM_003336184.1"/>
</dbReference>
<protein>
    <submittedName>
        <fullName evidence="2">Uncharacterized protein</fullName>
    </submittedName>
</protein>
<dbReference type="VEuPathDB" id="FungiDB:PGTG_17813"/>
<evidence type="ECO:0000313" key="3">
    <source>
        <dbReference type="Proteomes" id="UP000008783"/>
    </source>
</evidence>
<gene>
    <name evidence="2" type="ORF">PGTG_17813</name>
</gene>
<accession>E3L5I8</accession>
<evidence type="ECO:0000313" key="2">
    <source>
        <dbReference type="EMBL" id="EFP91813.1"/>
    </source>
</evidence>
<reference key="1">
    <citation type="submission" date="2007-01" db="EMBL/GenBank/DDBJ databases">
        <title>The Genome Sequence of Puccinia graminis f. sp. tritici Strain CRL 75-36-700-3.</title>
        <authorList>
            <consortium name="The Broad Institute Genome Sequencing Platform"/>
            <person name="Birren B."/>
            <person name="Lander E."/>
            <person name="Galagan J."/>
            <person name="Nusbaum C."/>
            <person name="Devon K."/>
            <person name="Cuomo C."/>
            <person name="Jaffe D."/>
            <person name="Butler J."/>
            <person name="Alvarez P."/>
            <person name="Gnerre S."/>
            <person name="Grabherr M."/>
            <person name="Mauceli E."/>
            <person name="Brockman W."/>
            <person name="Young S."/>
            <person name="LaButti K."/>
            <person name="Sykes S."/>
            <person name="DeCaprio D."/>
            <person name="Crawford M."/>
            <person name="Koehrsen M."/>
            <person name="Engels R."/>
            <person name="Montgomery P."/>
            <person name="Pearson M."/>
            <person name="Howarth C."/>
            <person name="Larson L."/>
            <person name="White J."/>
            <person name="Zeng Q."/>
            <person name="Kodira C."/>
            <person name="Yandava C."/>
            <person name="Alvarado L."/>
            <person name="O'Leary S."/>
            <person name="Szabo L."/>
            <person name="Dean R."/>
            <person name="Schein J."/>
        </authorList>
    </citation>
    <scope>NUCLEOTIDE SEQUENCE</scope>
    <source>
        <strain>CRL 75-36-700-3</strain>
    </source>
</reference>
<evidence type="ECO:0000256" key="1">
    <source>
        <dbReference type="SAM" id="MobiDB-lite"/>
    </source>
</evidence>
<dbReference type="AlphaFoldDB" id="E3L5I8"/>
<keyword evidence="3" id="KW-1185">Reference proteome</keyword>
<sequence length="100" mass="10924">MSLNSIAGKSCPPRHVQPNLNRSDYMWNEDTNSDKLKDGCIELLKAKINAKRVDCMGPSNDLTYPTGDESKSNSLMARIASSPSSTFLAPPGYIFCLQAV</sequence>
<dbReference type="GeneID" id="10531758"/>
<dbReference type="KEGG" id="pgr:PGTG_17813"/>
<dbReference type="EMBL" id="DS178352">
    <property type="protein sequence ID" value="EFP91813.1"/>
    <property type="molecule type" value="Genomic_DNA"/>
</dbReference>
<dbReference type="Proteomes" id="UP000008783">
    <property type="component" value="Unassembled WGS sequence"/>
</dbReference>
<feature type="region of interest" description="Disordered" evidence="1">
    <location>
        <begin position="1"/>
        <end position="27"/>
    </location>
</feature>
<name>E3L5I8_PUCGT</name>
<reference evidence="3" key="2">
    <citation type="journal article" date="2011" name="Proc. Natl. Acad. Sci. U.S.A.">
        <title>Obligate biotrophy features unraveled by the genomic analysis of rust fungi.</title>
        <authorList>
            <person name="Duplessis S."/>
            <person name="Cuomo C.A."/>
            <person name="Lin Y.-C."/>
            <person name="Aerts A."/>
            <person name="Tisserant E."/>
            <person name="Veneault-Fourrey C."/>
            <person name="Joly D.L."/>
            <person name="Hacquard S."/>
            <person name="Amselem J."/>
            <person name="Cantarel B.L."/>
            <person name="Chiu R."/>
            <person name="Coutinho P.M."/>
            <person name="Feau N."/>
            <person name="Field M."/>
            <person name="Frey P."/>
            <person name="Gelhaye E."/>
            <person name="Goldberg J."/>
            <person name="Grabherr M.G."/>
            <person name="Kodira C.D."/>
            <person name="Kohler A."/>
            <person name="Kuees U."/>
            <person name="Lindquist E.A."/>
            <person name="Lucas S.M."/>
            <person name="Mago R."/>
            <person name="Mauceli E."/>
            <person name="Morin E."/>
            <person name="Murat C."/>
            <person name="Pangilinan J.L."/>
            <person name="Park R."/>
            <person name="Pearson M."/>
            <person name="Quesneville H."/>
            <person name="Rouhier N."/>
            <person name="Sakthikumar S."/>
            <person name="Salamov A.A."/>
            <person name="Schmutz J."/>
            <person name="Selles B."/>
            <person name="Shapiro H."/>
            <person name="Tanguay P."/>
            <person name="Tuskan G.A."/>
            <person name="Henrissat B."/>
            <person name="Van de Peer Y."/>
            <person name="Rouze P."/>
            <person name="Ellis J.G."/>
            <person name="Dodds P.N."/>
            <person name="Schein J.E."/>
            <person name="Zhong S."/>
            <person name="Hamelin R.C."/>
            <person name="Grigoriev I.V."/>
            <person name="Szabo L.J."/>
            <person name="Martin F."/>
        </authorList>
    </citation>
    <scope>NUCLEOTIDE SEQUENCE [LARGE SCALE GENOMIC DNA]</scope>
    <source>
        <strain evidence="3">CRL 75-36-700-3 / race SCCL</strain>
    </source>
</reference>
<dbReference type="HOGENOM" id="CLU_2307441_0_0_1"/>
<dbReference type="InParanoid" id="E3L5I8"/>
<proteinExistence type="predicted"/>
<organism evidence="2 3">
    <name type="scientific">Puccinia graminis f. sp. tritici (strain CRL 75-36-700-3 / race SCCL)</name>
    <name type="common">Black stem rust fungus</name>
    <dbReference type="NCBI Taxonomy" id="418459"/>
    <lineage>
        <taxon>Eukaryota</taxon>
        <taxon>Fungi</taxon>
        <taxon>Dikarya</taxon>
        <taxon>Basidiomycota</taxon>
        <taxon>Pucciniomycotina</taxon>
        <taxon>Pucciniomycetes</taxon>
        <taxon>Pucciniales</taxon>
        <taxon>Pucciniaceae</taxon>
        <taxon>Puccinia</taxon>
    </lineage>
</organism>